<dbReference type="PANTHER" id="PTHR40623">
    <property type="entry name" value="INTEGRAL MEMBRANE PROTEIN"/>
    <property type="match status" value="1"/>
</dbReference>
<dbReference type="OrthoDB" id="5361354at2759"/>
<gene>
    <name evidence="3" type="ORF">K458DRAFT_141009</name>
</gene>
<dbReference type="PANTHER" id="PTHR40623:SF1">
    <property type="match status" value="1"/>
</dbReference>
<evidence type="ECO:0000313" key="4">
    <source>
        <dbReference type="Proteomes" id="UP000799291"/>
    </source>
</evidence>
<feature type="region of interest" description="Disordered" evidence="1">
    <location>
        <begin position="230"/>
        <end position="296"/>
    </location>
</feature>
<keyword evidence="2" id="KW-1133">Transmembrane helix</keyword>
<dbReference type="EMBL" id="MU005614">
    <property type="protein sequence ID" value="KAF2678102.1"/>
    <property type="molecule type" value="Genomic_DNA"/>
</dbReference>
<dbReference type="AlphaFoldDB" id="A0A6G1IIQ1"/>
<evidence type="ECO:0000313" key="3">
    <source>
        <dbReference type="EMBL" id="KAF2678102.1"/>
    </source>
</evidence>
<feature type="region of interest" description="Disordered" evidence="1">
    <location>
        <begin position="178"/>
        <end position="203"/>
    </location>
</feature>
<accession>A0A6G1IIQ1</accession>
<sequence length="296" mass="32435">MGSWFGSLDLAYKYTLVFGSLLVLTFLAGFIKVFLDRRKRRMKKLSEQKDEESSPREEQMELTHREKDEGDLFGIRAIEAGYFAGIPQSRPTSRAGSIVGGPTMSSSTLVGGFNSPKIQTHSMASSVTSLPLAHTNDRNRDSETLPATLRRTSPPAIKLLPSEAQLSGRINHNAAVNMSLNVPPSPVSSKFGGSDSGESDTHTLRSEHYAPVPAQVPVQNNLRVSVVSVNSPHKSHAASVNDPSPLHSPNRSGPPSPRHRPVSYVPSMPDRAYDDDSRSQPLAYHQPEQPPRRKRL</sequence>
<name>A0A6G1IIQ1_9PLEO</name>
<proteinExistence type="predicted"/>
<feature type="transmembrane region" description="Helical" evidence="2">
    <location>
        <begin position="12"/>
        <end position="35"/>
    </location>
</feature>
<evidence type="ECO:0000256" key="2">
    <source>
        <dbReference type="SAM" id="Phobius"/>
    </source>
</evidence>
<protein>
    <submittedName>
        <fullName evidence="3">Uncharacterized protein</fullName>
    </submittedName>
</protein>
<reference evidence="3" key="1">
    <citation type="journal article" date="2020" name="Stud. Mycol.">
        <title>101 Dothideomycetes genomes: a test case for predicting lifestyles and emergence of pathogens.</title>
        <authorList>
            <person name="Haridas S."/>
            <person name="Albert R."/>
            <person name="Binder M."/>
            <person name="Bloem J."/>
            <person name="Labutti K."/>
            <person name="Salamov A."/>
            <person name="Andreopoulos B."/>
            <person name="Baker S."/>
            <person name="Barry K."/>
            <person name="Bills G."/>
            <person name="Bluhm B."/>
            <person name="Cannon C."/>
            <person name="Castanera R."/>
            <person name="Culley D."/>
            <person name="Daum C."/>
            <person name="Ezra D."/>
            <person name="Gonzalez J."/>
            <person name="Henrissat B."/>
            <person name="Kuo A."/>
            <person name="Liang C."/>
            <person name="Lipzen A."/>
            <person name="Lutzoni F."/>
            <person name="Magnuson J."/>
            <person name="Mondo S."/>
            <person name="Nolan M."/>
            <person name="Ohm R."/>
            <person name="Pangilinan J."/>
            <person name="Park H.-J."/>
            <person name="Ramirez L."/>
            <person name="Alfaro M."/>
            <person name="Sun H."/>
            <person name="Tritt A."/>
            <person name="Yoshinaga Y."/>
            <person name="Zwiers L.-H."/>
            <person name="Turgeon B."/>
            <person name="Goodwin S."/>
            <person name="Spatafora J."/>
            <person name="Crous P."/>
            <person name="Grigoriev I."/>
        </authorList>
    </citation>
    <scope>NUCLEOTIDE SEQUENCE</scope>
    <source>
        <strain evidence="3">CBS 122367</strain>
    </source>
</reference>
<dbReference type="Proteomes" id="UP000799291">
    <property type="component" value="Unassembled WGS sequence"/>
</dbReference>
<feature type="region of interest" description="Disordered" evidence="1">
    <location>
        <begin position="110"/>
        <end position="157"/>
    </location>
</feature>
<evidence type="ECO:0000256" key="1">
    <source>
        <dbReference type="SAM" id="MobiDB-lite"/>
    </source>
</evidence>
<feature type="compositionally biased region" description="Polar residues" evidence="1">
    <location>
        <begin position="116"/>
        <end position="129"/>
    </location>
</feature>
<organism evidence="3 4">
    <name type="scientific">Lentithecium fluviatile CBS 122367</name>
    <dbReference type="NCBI Taxonomy" id="1168545"/>
    <lineage>
        <taxon>Eukaryota</taxon>
        <taxon>Fungi</taxon>
        <taxon>Dikarya</taxon>
        <taxon>Ascomycota</taxon>
        <taxon>Pezizomycotina</taxon>
        <taxon>Dothideomycetes</taxon>
        <taxon>Pleosporomycetidae</taxon>
        <taxon>Pleosporales</taxon>
        <taxon>Massarineae</taxon>
        <taxon>Lentitheciaceae</taxon>
        <taxon>Lentithecium</taxon>
    </lineage>
</organism>
<keyword evidence="2" id="KW-0472">Membrane</keyword>
<keyword evidence="4" id="KW-1185">Reference proteome</keyword>
<feature type="region of interest" description="Disordered" evidence="1">
    <location>
        <begin position="45"/>
        <end position="66"/>
    </location>
</feature>
<keyword evidence="2" id="KW-0812">Transmembrane</keyword>